<sequence>MADLHPLDPSSPQRPDLQFRVQPRRGMAAAVPLPVTKVSPSSYSSWVEEGGAAAAAS</sequence>
<proteinExistence type="predicted"/>
<reference evidence="1" key="1">
    <citation type="submission" date="2020-10" db="EMBL/GenBank/DDBJ databases">
        <authorList>
            <person name="Han B."/>
            <person name="Lu T."/>
            <person name="Zhao Q."/>
            <person name="Huang X."/>
            <person name="Zhao Y."/>
        </authorList>
    </citation>
    <scope>NUCLEOTIDE SEQUENCE</scope>
</reference>
<gene>
    <name evidence="1" type="ORF">NCGR_LOCUS53303</name>
</gene>
<dbReference type="EMBL" id="CAJGYO010000015">
    <property type="protein sequence ID" value="CAD6270007.1"/>
    <property type="molecule type" value="Genomic_DNA"/>
</dbReference>
<protein>
    <submittedName>
        <fullName evidence="1">Uncharacterized protein</fullName>
    </submittedName>
</protein>
<dbReference type="AlphaFoldDB" id="A0A811RHZ6"/>
<accession>A0A811RHZ6</accession>
<comment type="caution">
    <text evidence="1">The sequence shown here is derived from an EMBL/GenBank/DDBJ whole genome shotgun (WGS) entry which is preliminary data.</text>
</comment>
<name>A0A811RHZ6_9POAL</name>
<keyword evidence="2" id="KW-1185">Reference proteome</keyword>
<evidence type="ECO:0000313" key="2">
    <source>
        <dbReference type="Proteomes" id="UP000604825"/>
    </source>
</evidence>
<evidence type="ECO:0000313" key="1">
    <source>
        <dbReference type="EMBL" id="CAD6270007.1"/>
    </source>
</evidence>
<dbReference type="Proteomes" id="UP000604825">
    <property type="component" value="Unassembled WGS sequence"/>
</dbReference>
<organism evidence="1 2">
    <name type="scientific">Miscanthus lutarioriparius</name>
    <dbReference type="NCBI Taxonomy" id="422564"/>
    <lineage>
        <taxon>Eukaryota</taxon>
        <taxon>Viridiplantae</taxon>
        <taxon>Streptophyta</taxon>
        <taxon>Embryophyta</taxon>
        <taxon>Tracheophyta</taxon>
        <taxon>Spermatophyta</taxon>
        <taxon>Magnoliopsida</taxon>
        <taxon>Liliopsida</taxon>
        <taxon>Poales</taxon>
        <taxon>Poaceae</taxon>
        <taxon>PACMAD clade</taxon>
        <taxon>Panicoideae</taxon>
        <taxon>Andropogonodae</taxon>
        <taxon>Andropogoneae</taxon>
        <taxon>Saccharinae</taxon>
        <taxon>Miscanthus</taxon>
    </lineage>
</organism>